<evidence type="ECO:0000313" key="2">
    <source>
        <dbReference type="Proteomes" id="UP000191931"/>
    </source>
</evidence>
<evidence type="ECO:0000313" key="1">
    <source>
        <dbReference type="EMBL" id="SLM28284.1"/>
    </source>
</evidence>
<name>A0A1W1H776_9BACT</name>
<accession>A0A1W1H776</accession>
<dbReference type="STRING" id="1246637.MTBBW1_1300024"/>
<dbReference type="Proteomes" id="UP000191931">
    <property type="component" value="Unassembled WGS sequence"/>
</dbReference>
<organism evidence="1 2">
    <name type="scientific">Desulfamplus magnetovallimortis</name>
    <dbReference type="NCBI Taxonomy" id="1246637"/>
    <lineage>
        <taxon>Bacteria</taxon>
        <taxon>Pseudomonadati</taxon>
        <taxon>Thermodesulfobacteriota</taxon>
        <taxon>Desulfobacteria</taxon>
        <taxon>Desulfobacterales</taxon>
        <taxon>Desulfobacteraceae</taxon>
        <taxon>Desulfamplus</taxon>
    </lineage>
</organism>
<proteinExistence type="predicted"/>
<gene>
    <name evidence="1" type="ORF">MTBBW1_1300024</name>
</gene>
<sequence length="44" mass="5134">MADTHHNLRIESHFKNKQLWRLSNNKKLAKPIQRGSYVSGNIDS</sequence>
<dbReference type="AlphaFoldDB" id="A0A1W1H776"/>
<dbReference type="EMBL" id="FWEV01000036">
    <property type="protein sequence ID" value="SLM28284.1"/>
    <property type="molecule type" value="Genomic_DNA"/>
</dbReference>
<reference evidence="1 2" key="1">
    <citation type="submission" date="2017-03" db="EMBL/GenBank/DDBJ databases">
        <authorList>
            <person name="Afonso C.L."/>
            <person name="Miller P.J."/>
            <person name="Scott M.A."/>
            <person name="Spackman E."/>
            <person name="Goraichik I."/>
            <person name="Dimitrov K.M."/>
            <person name="Suarez D.L."/>
            <person name="Swayne D.E."/>
        </authorList>
    </citation>
    <scope>NUCLEOTIDE SEQUENCE [LARGE SCALE GENOMIC DNA]</scope>
    <source>
        <strain evidence="1">PRJEB14757</strain>
    </source>
</reference>
<protein>
    <submittedName>
        <fullName evidence="1">Uncharacterized protein</fullName>
    </submittedName>
</protein>
<keyword evidence="2" id="KW-1185">Reference proteome</keyword>